<dbReference type="PROSITE" id="PS51272">
    <property type="entry name" value="SLH"/>
    <property type="match status" value="2"/>
</dbReference>
<dbReference type="InterPro" id="IPR035681">
    <property type="entry name" value="ComA-like_MBL"/>
</dbReference>
<keyword evidence="6" id="KW-1185">Reference proteome</keyword>
<dbReference type="InterPro" id="IPR001322">
    <property type="entry name" value="Lamin_tail_dom"/>
</dbReference>
<reference evidence="5 6" key="1">
    <citation type="submission" date="2016-10" db="EMBL/GenBank/DDBJ databases">
        <authorList>
            <person name="de Groot N.N."/>
        </authorList>
    </citation>
    <scope>NUCLEOTIDE SEQUENCE [LARGE SCALE GENOMIC DNA]</scope>
    <source>
        <strain evidence="5 6">DSM 2784</strain>
    </source>
</reference>
<keyword evidence="1" id="KW-0677">Repeat</keyword>
<feature type="domain" description="SLH" evidence="3">
    <location>
        <begin position="145"/>
        <end position="208"/>
    </location>
</feature>
<dbReference type="SUPFAM" id="SSF74853">
    <property type="entry name" value="Lamin A/C globular tail domain"/>
    <property type="match status" value="1"/>
</dbReference>
<dbReference type="InterPro" id="IPR036866">
    <property type="entry name" value="RibonucZ/Hydroxyglut_hydro"/>
</dbReference>
<dbReference type="InterPro" id="IPR001119">
    <property type="entry name" value="SLH_dom"/>
</dbReference>
<keyword evidence="2" id="KW-0732">Signal</keyword>
<dbReference type="Pfam" id="PF00753">
    <property type="entry name" value="Lactamase_B"/>
    <property type="match status" value="1"/>
</dbReference>
<dbReference type="InterPro" id="IPR052159">
    <property type="entry name" value="Competence_DNA_uptake"/>
</dbReference>
<dbReference type="Pfam" id="PF00395">
    <property type="entry name" value="SLH"/>
    <property type="match status" value="2"/>
</dbReference>
<evidence type="ECO:0000256" key="2">
    <source>
        <dbReference type="SAM" id="SignalP"/>
    </source>
</evidence>
<accession>A0A1G5S379</accession>
<dbReference type="PROSITE" id="PS51841">
    <property type="entry name" value="LTD"/>
    <property type="match status" value="1"/>
</dbReference>
<dbReference type="GO" id="GO:0016787">
    <property type="term" value="F:hydrolase activity"/>
    <property type="evidence" value="ECO:0007669"/>
    <property type="project" value="UniProtKB-KW"/>
</dbReference>
<feature type="chain" id="PRO_5011500304" evidence="2">
    <location>
        <begin position="24"/>
        <end position="589"/>
    </location>
</feature>
<gene>
    <name evidence="5" type="ORF">SAMN03080599_02158</name>
</gene>
<keyword evidence="5" id="KW-0378">Hydrolase</keyword>
<dbReference type="EMBL" id="FMWL01000011">
    <property type="protein sequence ID" value="SCZ80211.1"/>
    <property type="molecule type" value="Genomic_DNA"/>
</dbReference>
<dbReference type="Proteomes" id="UP000199208">
    <property type="component" value="Unassembled WGS sequence"/>
</dbReference>
<protein>
    <submittedName>
        <fullName evidence="5">Metal-dependent hydrolase, beta-lactamase superfamily II</fullName>
    </submittedName>
</protein>
<dbReference type="Gene3D" id="3.60.15.10">
    <property type="entry name" value="Ribonuclease Z/Hydroxyacylglutathione hydrolase-like"/>
    <property type="match status" value="1"/>
</dbReference>
<evidence type="ECO:0000313" key="6">
    <source>
        <dbReference type="Proteomes" id="UP000199208"/>
    </source>
</evidence>
<dbReference type="Pfam" id="PF00932">
    <property type="entry name" value="LTD"/>
    <property type="match status" value="1"/>
</dbReference>
<proteinExistence type="predicted"/>
<dbReference type="SMART" id="SM00849">
    <property type="entry name" value="Lactamase_B"/>
    <property type="match status" value="1"/>
</dbReference>
<dbReference type="STRING" id="1120920.SAMN03080599_02158"/>
<dbReference type="Gene3D" id="2.60.40.1260">
    <property type="entry name" value="Lamin Tail domain"/>
    <property type="match status" value="1"/>
</dbReference>
<dbReference type="PANTHER" id="PTHR30619:SF7">
    <property type="entry name" value="BETA-LACTAMASE DOMAIN PROTEIN"/>
    <property type="match status" value="1"/>
</dbReference>
<evidence type="ECO:0000256" key="1">
    <source>
        <dbReference type="ARBA" id="ARBA00022737"/>
    </source>
</evidence>
<sequence>MKKPCLPIILLLVLSSLTLPSSAITSASTAPSSWSAPYVTAVTKEPGLDVTRLLNSYQNRITRGEFAYLAVSLYDYYTGNTPEAGQASFTDTSDPYVLAAKNAGIVSGYEDGTFRPNNQIRRDELATLFVNLFKATNLTFKPADTNRFADDTSIQTWAKASVYTAKANGIVSGVGANTFNPAGTATREEALIMLYKATRLRGDNPVMEVHFIDVGQGDAALIIKGDQTMLIDGGTPQSDGVIVNYLRAQGLTQLDYLIATHPHVDHIGGLDSVLKTFEVDKVIMPEVTQDTPTFATFTSALKTESLTPLSPQAGARYTLGKADFTLLAPNQGIYDNLNDHSIVLKLTDGVNDFLFTADATALSENEMLQSFRSHLSAEVLKVSHHGSDDASSTNFLNAVSPKYAVISAGTGNDYGLPSLVVLNRLASMNVKLYRTDQLGTIVAKSDGITISFDKVPTAAAWLPGTSTTSTTTPAPVPAPIVSPVPAAPGTVVPNGIIISLLEKGTELVTIKNTTTADVNLQGYILVSEKGNQIYDFPNYLLKAGASVKVASGDATGDLKWTTQNVWNNSDPDPAALYDSKDVLVSRVVK</sequence>
<feature type="domain" description="LTD" evidence="4">
    <location>
        <begin position="463"/>
        <end position="589"/>
    </location>
</feature>
<dbReference type="InterPro" id="IPR001279">
    <property type="entry name" value="Metallo-B-lactamas"/>
</dbReference>
<organism evidence="5 6">
    <name type="scientific">Acidaminobacter hydrogenoformans DSM 2784</name>
    <dbReference type="NCBI Taxonomy" id="1120920"/>
    <lineage>
        <taxon>Bacteria</taxon>
        <taxon>Bacillati</taxon>
        <taxon>Bacillota</taxon>
        <taxon>Clostridia</taxon>
        <taxon>Peptostreptococcales</taxon>
        <taxon>Acidaminobacteraceae</taxon>
        <taxon>Acidaminobacter</taxon>
    </lineage>
</organism>
<dbReference type="AlphaFoldDB" id="A0A1G5S379"/>
<dbReference type="SUPFAM" id="SSF56281">
    <property type="entry name" value="Metallo-hydrolase/oxidoreductase"/>
    <property type="match status" value="1"/>
</dbReference>
<name>A0A1G5S379_9FIRM</name>
<feature type="signal peptide" evidence="2">
    <location>
        <begin position="1"/>
        <end position="23"/>
    </location>
</feature>
<dbReference type="InterPro" id="IPR036415">
    <property type="entry name" value="Lamin_tail_dom_sf"/>
</dbReference>
<evidence type="ECO:0000259" key="4">
    <source>
        <dbReference type="PROSITE" id="PS51841"/>
    </source>
</evidence>
<dbReference type="PANTHER" id="PTHR30619">
    <property type="entry name" value="DNA INTERNALIZATION/COMPETENCE PROTEIN COMEC/REC2"/>
    <property type="match status" value="1"/>
</dbReference>
<feature type="domain" description="SLH" evidence="3">
    <location>
        <begin position="80"/>
        <end position="143"/>
    </location>
</feature>
<evidence type="ECO:0000313" key="5">
    <source>
        <dbReference type="EMBL" id="SCZ80211.1"/>
    </source>
</evidence>
<evidence type="ECO:0000259" key="3">
    <source>
        <dbReference type="PROSITE" id="PS51272"/>
    </source>
</evidence>
<dbReference type="RefSeq" id="WP_170829407.1">
    <property type="nucleotide sequence ID" value="NZ_FMWL01000011.1"/>
</dbReference>
<dbReference type="CDD" id="cd07731">
    <property type="entry name" value="ComA-like_MBL-fold"/>
    <property type="match status" value="1"/>
</dbReference>